<feature type="transmembrane region" description="Helical" evidence="15">
    <location>
        <begin position="707"/>
        <end position="732"/>
    </location>
</feature>
<feature type="binding site" evidence="12">
    <location>
        <position position="391"/>
    </location>
    <ligand>
        <name>L-glutamate</name>
        <dbReference type="ChEBI" id="CHEBI:29985"/>
    </ligand>
</feature>
<keyword evidence="5 15" id="KW-1133">Transmembrane helix</keyword>
<evidence type="ECO:0000259" key="16">
    <source>
        <dbReference type="SMART" id="SM00079"/>
    </source>
</evidence>
<dbReference type="Gene3D" id="3.40.50.2300">
    <property type="match status" value="2"/>
</dbReference>
<feature type="site" description="Interaction with the cone snail toxin Con-ikot-ikot" evidence="13">
    <location>
        <position position="362"/>
    </location>
</feature>
<evidence type="ECO:0000256" key="2">
    <source>
        <dbReference type="ARBA" id="ARBA00022448"/>
    </source>
</evidence>
<feature type="domain" description="Ionotropic glutamate receptor C-terminal" evidence="16">
    <location>
        <begin position="300"/>
        <end position="675"/>
    </location>
</feature>
<evidence type="ECO:0000313" key="19">
    <source>
        <dbReference type="WBParaSite" id="maker-unitig_1671-snap-gene-0.2-mRNA-1"/>
    </source>
</evidence>
<dbReference type="Gene3D" id="1.10.287.70">
    <property type="match status" value="1"/>
</dbReference>
<feature type="binding site" evidence="12">
    <location>
        <position position="398"/>
    </location>
    <ligand>
        <name>L-glutamate</name>
        <dbReference type="ChEBI" id="CHEBI:29985"/>
    </ligand>
</feature>
<dbReference type="InterPro" id="IPR015683">
    <property type="entry name" value="Ionotropic_Glu_rcpt"/>
</dbReference>
<feature type="transmembrane region" description="Helical" evidence="15">
    <location>
        <begin position="437"/>
        <end position="456"/>
    </location>
</feature>
<evidence type="ECO:0000256" key="14">
    <source>
        <dbReference type="PIRSR" id="PIRSR601508-3"/>
    </source>
</evidence>
<keyword evidence="8" id="KW-0675">Receptor</keyword>
<comment type="subcellular location">
    <subcellularLocation>
        <location evidence="1">Cell membrane</location>
        <topology evidence="1">Multi-pass membrane protein</topology>
    </subcellularLocation>
</comment>
<dbReference type="SUPFAM" id="SSF53850">
    <property type="entry name" value="Periplasmic binding protein-like II"/>
    <property type="match status" value="1"/>
</dbReference>
<evidence type="ECO:0000256" key="11">
    <source>
        <dbReference type="ARBA" id="ARBA00023303"/>
    </source>
</evidence>
<evidence type="ECO:0000256" key="3">
    <source>
        <dbReference type="ARBA" id="ARBA00022475"/>
    </source>
</evidence>
<keyword evidence="4 15" id="KW-0812">Transmembrane</keyword>
<evidence type="ECO:0000256" key="7">
    <source>
        <dbReference type="ARBA" id="ARBA00023136"/>
    </source>
</evidence>
<evidence type="ECO:0000313" key="18">
    <source>
        <dbReference type="Proteomes" id="UP000095280"/>
    </source>
</evidence>
<dbReference type="GO" id="GO:0015276">
    <property type="term" value="F:ligand-gated monoatomic ion channel activity"/>
    <property type="evidence" value="ECO:0007669"/>
    <property type="project" value="InterPro"/>
</dbReference>
<reference evidence="19" key="1">
    <citation type="submission" date="2016-11" db="UniProtKB">
        <authorList>
            <consortium name="WormBaseParasite"/>
        </authorList>
    </citation>
    <scope>IDENTIFICATION</scope>
</reference>
<dbReference type="InterPro" id="IPR019594">
    <property type="entry name" value="Glu/Gly-bd"/>
</dbReference>
<dbReference type="PRINTS" id="PR00177">
    <property type="entry name" value="NMDARECEPTOR"/>
</dbReference>
<keyword evidence="9" id="KW-0325">Glycoprotein</keyword>
<dbReference type="AlphaFoldDB" id="A0A1I8F2T3"/>
<evidence type="ECO:0000256" key="12">
    <source>
        <dbReference type="PIRSR" id="PIRSR601508-1"/>
    </source>
</evidence>
<feature type="domain" description="Ionotropic glutamate receptor L-glutamate and glycine-binding" evidence="17">
    <location>
        <begin position="310"/>
        <end position="382"/>
    </location>
</feature>
<feature type="site" description="Crucial to convey clamshell closure to channel opening" evidence="13">
    <location>
        <position position="538"/>
    </location>
</feature>
<evidence type="ECO:0000256" key="10">
    <source>
        <dbReference type="ARBA" id="ARBA00023286"/>
    </source>
</evidence>
<dbReference type="PANTHER" id="PTHR18966">
    <property type="entry name" value="IONOTROPIC GLUTAMATE RECEPTOR"/>
    <property type="match status" value="1"/>
</dbReference>
<name>A0A1I8F2T3_9PLAT</name>
<dbReference type="InterPro" id="IPR028082">
    <property type="entry name" value="Peripla_BP_I"/>
</dbReference>
<keyword evidence="6" id="KW-0406">Ion transport</keyword>
<keyword evidence="10" id="KW-1071">Ligand-gated ion channel</keyword>
<protein>
    <submittedName>
        <fullName evidence="19">PBPe domain-containing protein</fullName>
    </submittedName>
</protein>
<keyword evidence="7 15" id="KW-0472">Membrane</keyword>
<keyword evidence="11" id="KW-0407">Ion channel</keyword>
<keyword evidence="18" id="KW-1185">Reference proteome</keyword>
<dbReference type="GO" id="GO:0005886">
    <property type="term" value="C:plasma membrane"/>
    <property type="evidence" value="ECO:0007669"/>
    <property type="project" value="UniProtKB-SubCell"/>
</dbReference>
<evidence type="ECO:0000256" key="5">
    <source>
        <dbReference type="ARBA" id="ARBA00022989"/>
    </source>
</evidence>
<keyword evidence="14" id="KW-1015">Disulfide bond</keyword>
<evidence type="ECO:0000256" key="15">
    <source>
        <dbReference type="SAM" id="Phobius"/>
    </source>
</evidence>
<dbReference type="FunFam" id="3.40.190.10:FF:000210">
    <property type="entry name" value="Glutamate receptor ionotropic, kainate 1"/>
    <property type="match status" value="1"/>
</dbReference>
<evidence type="ECO:0000259" key="17">
    <source>
        <dbReference type="SMART" id="SM00918"/>
    </source>
</evidence>
<dbReference type="Proteomes" id="UP000095280">
    <property type="component" value="Unplaced"/>
</dbReference>
<dbReference type="Pfam" id="PF00060">
    <property type="entry name" value="Lig_chan"/>
    <property type="match status" value="1"/>
</dbReference>
<dbReference type="SMART" id="SM00918">
    <property type="entry name" value="Lig_chan-Glu_bd"/>
    <property type="match status" value="1"/>
</dbReference>
<feature type="binding site" evidence="12">
    <location>
        <position position="560"/>
    </location>
    <ligand>
        <name>L-glutamate</name>
        <dbReference type="ChEBI" id="CHEBI:29985"/>
    </ligand>
</feature>
<feature type="transmembrane region" description="Helical" evidence="15">
    <location>
        <begin position="509"/>
        <end position="530"/>
    </location>
</feature>
<keyword evidence="3" id="KW-1003">Cell membrane</keyword>
<evidence type="ECO:0000256" key="6">
    <source>
        <dbReference type="ARBA" id="ARBA00023065"/>
    </source>
</evidence>
<sequence>ACSRSGLSCVLTSASPQLERLPAEWSGNSVEFYPSQLLLGELLSQAVGWLEWTSFVVLHDFNADLAKYVTLLNRAYRPVYFRLYNPAKRNETLSALRWIKDANLNNILVDASDRNFRDILSLAEIARCTGPQYSYLYIGSVNVSYYRSHIAQHMLSGVNATIVDAVPLEPGSGFSSELQRWQRGQALISEALNSLAAEAGGPAMADSAALLRGGDCGVERLAAAGLRDRIVTEIYQSLGSLRIAGSWHVNFSFQFLHLDPDSMNPFATWSFDRGFQPTPNASAADSRHSTVQLDWIRHRNLSVVTAEYPPFVMYRTRDSRGQPVYGNDRWFGLAIDLFARVADINGLDYRIYGAPDGTPGIRISTSATGVEKWSGMVGEVMAGNADVAVGPFSVTYERERVIDFTTPFMGLGLAVLMKRTEVPADLFQFLNPFDRDVWLYTLLALAVFTVFVFIVARLSPYEWFTRSACRPVEENVFSLHNSLWFAASSLLQQGSELVPTAFSVRLASAFWWFFILVIISSYTANLAAFLTVNKLNEISTLAQLVNQESIKYSIVSTDSTYTFFSTSKDPIYSKMFKKMVLWNATGQASFIESPADALRRIRVGGFAGVLESPLVDFYRERDCELTQVGETFSPSAFGFGVAQGNIVLRNMLTEAILQLIQQQYIVQLSNTWIKSYNISGLPCSSRNSNSGGLGGAQSTPGKLNMDAFTGLFITFATGLGLSLLALAFEIVLKVRLARASRS</sequence>
<keyword evidence="2" id="KW-0813">Transport</keyword>
<dbReference type="FunFam" id="1.10.287.70:FF:000143">
    <property type="entry name" value="Probable glutamate receptor"/>
    <property type="match status" value="1"/>
</dbReference>
<dbReference type="Pfam" id="PF10613">
    <property type="entry name" value="Lig_chan-Glu_bd"/>
    <property type="match status" value="1"/>
</dbReference>
<evidence type="ECO:0000256" key="1">
    <source>
        <dbReference type="ARBA" id="ARBA00004651"/>
    </source>
</evidence>
<dbReference type="InterPro" id="IPR001320">
    <property type="entry name" value="Iontro_rcpt_C"/>
</dbReference>
<dbReference type="WBParaSite" id="maker-unitig_1671-snap-gene-0.2-mRNA-1">
    <property type="protein sequence ID" value="maker-unitig_1671-snap-gene-0.2-mRNA-1"/>
    <property type="gene ID" value="maker-unitig_1671-snap-gene-0.2"/>
</dbReference>
<dbReference type="GO" id="GO:0038023">
    <property type="term" value="F:signaling receptor activity"/>
    <property type="evidence" value="ECO:0007669"/>
    <property type="project" value="InterPro"/>
</dbReference>
<feature type="disulfide bond" evidence="14">
    <location>
        <begin position="623"/>
        <end position="683"/>
    </location>
</feature>
<proteinExistence type="predicted"/>
<dbReference type="SMART" id="SM00079">
    <property type="entry name" value="PBPe"/>
    <property type="match status" value="1"/>
</dbReference>
<evidence type="ECO:0000256" key="4">
    <source>
        <dbReference type="ARBA" id="ARBA00022692"/>
    </source>
</evidence>
<dbReference type="InterPro" id="IPR001508">
    <property type="entry name" value="Iono_Glu_rcpt_met"/>
</dbReference>
<feature type="binding site" evidence="12">
    <location>
        <position position="559"/>
    </location>
    <ligand>
        <name>L-glutamate</name>
        <dbReference type="ChEBI" id="CHEBI:29985"/>
    </ligand>
</feature>
<organism evidence="18 19">
    <name type="scientific">Macrostomum lignano</name>
    <dbReference type="NCBI Taxonomy" id="282301"/>
    <lineage>
        <taxon>Eukaryota</taxon>
        <taxon>Metazoa</taxon>
        <taxon>Spiralia</taxon>
        <taxon>Lophotrochozoa</taxon>
        <taxon>Platyhelminthes</taxon>
        <taxon>Rhabditophora</taxon>
        <taxon>Macrostomorpha</taxon>
        <taxon>Macrostomida</taxon>
        <taxon>Macrostomidae</taxon>
        <taxon>Macrostomum</taxon>
    </lineage>
</organism>
<accession>A0A1I8F2T3</accession>
<dbReference type="SUPFAM" id="SSF53822">
    <property type="entry name" value="Periplasmic binding protein-like I"/>
    <property type="match status" value="1"/>
</dbReference>
<feature type="binding site" evidence="12">
    <location>
        <position position="393"/>
    </location>
    <ligand>
        <name>L-glutamate</name>
        <dbReference type="ChEBI" id="CHEBI:29985"/>
    </ligand>
</feature>
<evidence type="ECO:0000256" key="8">
    <source>
        <dbReference type="ARBA" id="ARBA00023170"/>
    </source>
</evidence>
<evidence type="ECO:0000256" key="13">
    <source>
        <dbReference type="PIRSR" id="PIRSR601508-2"/>
    </source>
</evidence>
<evidence type="ECO:0000256" key="9">
    <source>
        <dbReference type="ARBA" id="ARBA00023180"/>
    </source>
</evidence>
<feature type="binding site" evidence="12">
    <location>
        <position position="611"/>
    </location>
    <ligand>
        <name>L-glutamate</name>
        <dbReference type="ChEBI" id="CHEBI:29985"/>
    </ligand>
</feature>
<dbReference type="Gene3D" id="3.40.190.10">
    <property type="entry name" value="Periplasmic binding protein-like II"/>
    <property type="match status" value="1"/>
</dbReference>